<dbReference type="PROSITE" id="PS51257">
    <property type="entry name" value="PROKAR_LIPOPROTEIN"/>
    <property type="match status" value="1"/>
</dbReference>
<dbReference type="RefSeq" id="WP_018980208.1">
    <property type="nucleotide sequence ID" value="NZ_BAQD01000005.1"/>
</dbReference>
<evidence type="ECO:0000313" key="5">
    <source>
        <dbReference type="Proteomes" id="UP001062901"/>
    </source>
</evidence>
<sequence>MRHLTSFRTSLLLSPAMFSLLGGCMVGPHYHRPKAIISDRFKEAPPPPGWQKAQPSMSTLPKGDWWRIFNDPLLNQLEEEVDRSNQGLKEYEAQYRKARTLIDSIRANLFPTLSGNFSFKRNSQGATVPDGIDGGSHSITNVSNTWTTGPSANWTIDVWGMIRRQVQQQVTASQASAALMANMRLSYQLELATDYINLRYQDSLIHLYQRNVGLYSHNLTILTNQLEAGVADPTSVLQARYQLQSTQASLSNAHVARAQYEHAIAVLTGKPPAALSIPDGDLGRTIPPAPTMLPSELLERRPDIAQAERQMESYNAEIGYRIGAFYPQFNLSASYGYSGNPIQQLIQSATRAWSLGAAATETIFQGGARTAAVREAEADYDNAVATYRQTVLSALQDTEDQLSNLRYLSDVYRYQGGAVSSAEEAVRVSMNEYLAGTQIYTTVITAQQTALQYEQNKLQVQQQRFLSEIRLITDLGGGWSSHELPTKNALQTDNPFLPSFIQKDKN</sequence>
<keyword evidence="2" id="KW-0564">Palmitate</keyword>
<comment type="caution">
    <text evidence="4">The sequence shown here is derived from an EMBL/GenBank/DDBJ whole genome shotgun (WGS) entry which is preliminary data.</text>
</comment>
<keyword evidence="2" id="KW-0472">Membrane</keyword>
<evidence type="ECO:0000256" key="2">
    <source>
        <dbReference type="RuleBase" id="RU362097"/>
    </source>
</evidence>
<comment type="similarity">
    <text evidence="1 2">Belongs to the outer membrane factor (OMF) (TC 1.B.17) family.</text>
</comment>
<organism evidence="4 5">
    <name type="scientific">Saccharibacter floricola DSM 15669</name>
    <dbReference type="NCBI Taxonomy" id="1123227"/>
    <lineage>
        <taxon>Bacteria</taxon>
        <taxon>Pseudomonadati</taxon>
        <taxon>Pseudomonadota</taxon>
        <taxon>Alphaproteobacteria</taxon>
        <taxon>Acetobacterales</taxon>
        <taxon>Acetobacteraceae</taxon>
        <taxon>Saccharibacter</taxon>
    </lineage>
</organism>
<name>A0ABQ0NX93_9PROT</name>
<dbReference type="InterPro" id="IPR003423">
    <property type="entry name" value="OMP_efflux"/>
</dbReference>
<keyword evidence="2 4" id="KW-0449">Lipoprotein</keyword>
<comment type="subcellular location">
    <subcellularLocation>
        <location evidence="2">Cell membrane</location>
        <topology evidence="2">Lipid-anchor</topology>
    </subcellularLocation>
</comment>
<reference evidence="4" key="1">
    <citation type="submission" date="2013-04" db="EMBL/GenBank/DDBJ databases">
        <title>The genome sequencing project of 58 acetic acid bacteria.</title>
        <authorList>
            <person name="Okamoto-Kainuma A."/>
            <person name="Ishikawa M."/>
            <person name="Umino S."/>
            <person name="Koizumi Y."/>
            <person name="Shiwa Y."/>
            <person name="Yoshikawa H."/>
            <person name="Matsutani M."/>
            <person name="Matsushita K."/>
        </authorList>
    </citation>
    <scope>NUCLEOTIDE SEQUENCE</scope>
    <source>
        <strain evidence="4">DSM 15669</strain>
    </source>
</reference>
<dbReference type="Gene3D" id="2.20.200.10">
    <property type="entry name" value="Outer membrane efflux proteins (OEP)"/>
    <property type="match status" value="1"/>
</dbReference>
<gene>
    <name evidence="4" type="ORF">AA15669_0572</name>
</gene>
<dbReference type="PANTHER" id="PTHR30203:SF33">
    <property type="entry name" value="BLR4455 PROTEIN"/>
    <property type="match status" value="1"/>
</dbReference>
<evidence type="ECO:0000256" key="1">
    <source>
        <dbReference type="ARBA" id="ARBA00007613"/>
    </source>
</evidence>
<protein>
    <submittedName>
        <fullName evidence="4">Secretion system type I outer membrane efflux pump lipoprotein NodT</fullName>
    </submittedName>
</protein>
<proteinExistence type="inferred from homology"/>
<dbReference type="SUPFAM" id="SSF56954">
    <property type="entry name" value="Outer membrane efflux proteins (OEP)"/>
    <property type="match status" value="1"/>
</dbReference>
<dbReference type="PANTHER" id="PTHR30203">
    <property type="entry name" value="OUTER MEMBRANE CATION EFFLUX PROTEIN"/>
    <property type="match status" value="1"/>
</dbReference>
<dbReference type="NCBIfam" id="TIGR01845">
    <property type="entry name" value="outer_NodT"/>
    <property type="match status" value="1"/>
</dbReference>
<keyword evidence="3" id="KW-0175">Coiled coil</keyword>
<evidence type="ECO:0000256" key="3">
    <source>
        <dbReference type="SAM" id="Coils"/>
    </source>
</evidence>
<dbReference type="Gene3D" id="1.20.1600.10">
    <property type="entry name" value="Outer membrane efflux proteins (OEP)"/>
    <property type="match status" value="1"/>
</dbReference>
<dbReference type="InterPro" id="IPR010131">
    <property type="entry name" value="MdtP/NodT-like"/>
</dbReference>
<dbReference type="Pfam" id="PF02321">
    <property type="entry name" value="OEP"/>
    <property type="match status" value="2"/>
</dbReference>
<feature type="coiled-coil region" evidence="3">
    <location>
        <begin position="74"/>
        <end position="108"/>
    </location>
</feature>
<dbReference type="Proteomes" id="UP001062901">
    <property type="component" value="Unassembled WGS sequence"/>
</dbReference>
<evidence type="ECO:0000313" key="4">
    <source>
        <dbReference type="EMBL" id="GBQ05662.1"/>
    </source>
</evidence>
<keyword evidence="5" id="KW-1185">Reference proteome</keyword>
<keyword evidence="2" id="KW-1134">Transmembrane beta strand</keyword>
<dbReference type="EMBL" id="BAQD01000005">
    <property type="protein sequence ID" value="GBQ05662.1"/>
    <property type="molecule type" value="Genomic_DNA"/>
</dbReference>
<keyword evidence="2" id="KW-0812">Transmembrane</keyword>
<accession>A0ABQ0NX93</accession>